<evidence type="ECO:0000313" key="5">
    <source>
        <dbReference type="Proteomes" id="UP000190092"/>
    </source>
</evidence>
<feature type="domain" description="CMP/dCMP-type deaminase" evidence="3">
    <location>
        <begin position="46"/>
        <end position="165"/>
    </location>
</feature>
<dbReference type="GO" id="GO:0052717">
    <property type="term" value="F:tRNA-specific adenosine-34 deaminase activity"/>
    <property type="evidence" value="ECO:0007669"/>
    <property type="project" value="TreeGrafter"/>
</dbReference>
<name>A0A1T4QK30_9HYPH</name>
<dbReference type="InterPro" id="IPR002125">
    <property type="entry name" value="CMP_dCMP_dom"/>
</dbReference>
<dbReference type="CDD" id="cd01285">
    <property type="entry name" value="nucleoside_deaminase"/>
    <property type="match status" value="1"/>
</dbReference>
<dbReference type="GO" id="GO:0002100">
    <property type="term" value="P:tRNA wobble adenosine to inosine editing"/>
    <property type="evidence" value="ECO:0007669"/>
    <property type="project" value="TreeGrafter"/>
</dbReference>
<dbReference type="EMBL" id="FUWJ01000003">
    <property type="protein sequence ID" value="SKA04079.1"/>
    <property type="molecule type" value="Genomic_DNA"/>
</dbReference>
<dbReference type="PROSITE" id="PS51747">
    <property type="entry name" value="CYT_DCMP_DEAMINASES_2"/>
    <property type="match status" value="1"/>
</dbReference>
<proteinExistence type="predicted"/>
<dbReference type="SUPFAM" id="SSF53927">
    <property type="entry name" value="Cytidine deaminase-like"/>
    <property type="match status" value="1"/>
</dbReference>
<evidence type="ECO:0000256" key="2">
    <source>
        <dbReference type="SAM" id="SignalP"/>
    </source>
</evidence>
<dbReference type="PANTHER" id="PTHR11079:SF203">
    <property type="entry name" value="CMP_DCMP-TYPE DEAMINASE DOMAIN-CONTAINING PROTEIN"/>
    <property type="match status" value="1"/>
</dbReference>
<organism evidence="4 5">
    <name type="scientific">Enhydrobacter aerosaccus</name>
    <dbReference type="NCBI Taxonomy" id="225324"/>
    <lineage>
        <taxon>Bacteria</taxon>
        <taxon>Pseudomonadati</taxon>
        <taxon>Pseudomonadota</taxon>
        <taxon>Alphaproteobacteria</taxon>
        <taxon>Hyphomicrobiales</taxon>
        <taxon>Enhydrobacter</taxon>
    </lineage>
</organism>
<dbReference type="Gene3D" id="3.40.140.10">
    <property type="entry name" value="Cytidine Deaminase, domain 2"/>
    <property type="match status" value="1"/>
</dbReference>
<keyword evidence="2" id="KW-0732">Signal</keyword>
<keyword evidence="5" id="KW-1185">Reference proteome</keyword>
<feature type="chain" id="PRO_5011984259" evidence="2">
    <location>
        <begin position="26"/>
        <end position="194"/>
    </location>
</feature>
<gene>
    <name evidence="4" type="ORF">SAMN02745126_03274</name>
</gene>
<dbReference type="AlphaFoldDB" id="A0A1T4QK30"/>
<dbReference type="InterPro" id="IPR016193">
    <property type="entry name" value="Cytidine_deaminase-like"/>
</dbReference>
<evidence type="ECO:0000259" key="3">
    <source>
        <dbReference type="PROSITE" id="PS51747"/>
    </source>
</evidence>
<dbReference type="RefSeq" id="WP_170920970.1">
    <property type="nucleotide sequence ID" value="NZ_FUWJ01000003.1"/>
</dbReference>
<feature type="region of interest" description="Disordered" evidence="1">
    <location>
        <begin position="24"/>
        <end position="45"/>
    </location>
</feature>
<dbReference type="STRING" id="225324.SAMN02745126_03274"/>
<dbReference type="Proteomes" id="UP000190092">
    <property type="component" value="Unassembled WGS sequence"/>
</dbReference>
<protein>
    <submittedName>
        <fullName evidence="4">tRNA(Arg) A34 adenosine deaminase TadA</fullName>
    </submittedName>
</protein>
<dbReference type="PANTHER" id="PTHR11079">
    <property type="entry name" value="CYTOSINE DEAMINASE FAMILY MEMBER"/>
    <property type="match status" value="1"/>
</dbReference>
<feature type="signal peptide" evidence="2">
    <location>
        <begin position="1"/>
        <end position="25"/>
    </location>
</feature>
<sequence>MIAKRTLLLSIGALVCLPAAERARADAPAPSPPSRSTPPPSDLSRAQHERFMRLAIEQGRKNPYYPFGAVIVEPETGAIMATGTNNARANPTLHGEIVCINDYVARHGNRDWGSKMLYSTAEPCPMCMTALIFAGIGGVVFATSAFDGQKKAGMDPIRISAQDIVDATPFAKPFLLGGILSAETDRMFLERKRY</sequence>
<evidence type="ECO:0000313" key="4">
    <source>
        <dbReference type="EMBL" id="SKA04079.1"/>
    </source>
</evidence>
<feature type="compositionally biased region" description="Pro residues" evidence="1">
    <location>
        <begin position="29"/>
        <end position="41"/>
    </location>
</feature>
<reference evidence="5" key="1">
    <citation type="submission" date="2017-02" db="EMBL/GenBank/DDBJ databases">
        <authorList>
            <person name="Varghese N."/>
            <person name="Submissions S."/>
        </authorList>
    </citation>
    <scope>NUCLEOTIDE SEQUENCE [LARGE SCALE GENOMIC DNA]</scope>
    <source>
        <strain evidence="5">ATCC 27094</strain>
    </source>
</reference>
<accession>A0A1T4QK30</accession>
<dbReference type="Pfam" id="PF00383">
    <property type="entry name" value="dCMP_cyt_deam_1"/>
    <property type="match status" value="1"/>
</dbReference>
<evidence type="ECO:0000256" key="1">
    <source>
        <dbReference type="SAM" id="MobiDB-lite"/>
    </source>
</evidence>